<dbReference type="Pfam" id="PF04591">
    <property type="entry name" value="DUF596"/>
    <property type="match status" value="1"/>
</dbReference>
<dbReference type="InterPro" id="IPR007670">
    <property type="entry name" value="DUF596"/>
</dbReference>
<dbReference type="EMBL" id="SLXJ01000002">
    <property type="protein sequence ID" value="TCP18558.1"/>
    <property type="molecule type" value="Genomic_DNA"/>
</dbReference>
<evidence type="ECO:0000313" key="2">
    <source>
        <dbReference type="Proteomes" id="UP000295537"/>
    </source>
</evidence>
<sequence>MNKKLKEEILKKAKGFSLPFLFGIYQEYFGSIYHNPEVKDTFLLFLEELVKDGHLRFANSGVYLLGTAKEQVEQFRKVWPEEYDDGVFEKDIEHLWWWSVAPAGAVWVWEDGSVTGT</sequence>
<dbReference type="Proteomes" id="UP000295537">
    <property type="component" value="Unassembled WGS sequence"/>
</dbReference>
<evidence type="ECO:0000313" key="1">
    <source>
        <dbReference type="EMBL" id="TCP18558.1"/>
    </source>
</evidence>
<evidence type="ECO:0008006" key="3">
    <source>
        <dbReference type="Google" id="ProtNLM"/>
    </source>
</evidence>
<reference evidence="1 2" key="1">
    <citation type="submission" date="2019-03" db="EMBL/GenBank/DDBJ databases">
        <title>Genomic Encyclopedia of Type Strains, Phase IV (KMG-IV): sequencing the most valuable type-strain genomes for metagenomic binning, comparative biology and taxonomic classification.</title>
        <authorList>
            <person name="Goeker M."/>
        </authorList>
    </citation>
    <scope>NUCLEOTIDE SEQUENCE [LARGE SCALE GENOMIC DNA]</scope>
    <source>
        <strain evidence="1 2">DSM 16380</strain>
    </source>
</reference>
<comment type="caution">
    <text evidence="1">The sequence shown here is derived from an EMBL/GenBank/DDBJ whole genome shotgun (WGS) entry which is preliminary data.</text>
</comment>
<keyword evidence="2" id="KW-1185">Reference proteome</keyword>
<dbReference type="InterPro" id="IPR023138">
    <property type="entry name" value="NMB0513-like_sf"/>
</dbReference>
<dbReference type="AlphaFoldDB" id="A0A4R2NBY0"/>
<protein>
    <recommendedName>
        <fullName evidence="3">DUF596 domain-containing protein</fullName>
    </recommendedName>
</protein>
<accession>A0A4R2NBY0</accession>
<dbReference type="Gene3D" id="1.10.3510.10">
    <property type="entry name" value="NMB0513-like"/>
    <property type="match status" value="1"/>
</dbReference>
<dbReference type="OrthoDB" id="5678714at2"/>
<proteinExistence type="predicted"/>
<dbReference type="SUPFAM" id="SSF160472">
    <property type="entry name" value="NMB0513-like"/>
    <property type="match status" value="1"/>
</dbReference>
<name>A0A4R2NBY0_9PAST</name>
<organism evidence="1 2">
    <name type="scientific">Nicoletella semolina</name>
    <dbReference type="NCBI Taxonomy" id="271160"/>
    <lineage>
        <taxon>Bacteria</taxon>
        <taxon>Pseudomonadati</taxon>
        <taxon>Pseudomonadota</taxon>
        <taxon>Gammaproteobacteria</taxon>
        <taxon>Pasteurellales</taxon>
        <taxon>Pasteurellaceae</taxon>
        <taxon>Nicoletella</taxon>
    </lineage>
</organism>
<dbReference type="RefSeq" id="WP_132500800.1">
    <property type="nucleotide sequence ID" value="NZ_LVXA01000001.1"/>
</dbReference>
<gene>
    <name evidence="1" type="ORF">EV693_102238</name>
</gene>